<dbReference type="Pfam" id="PF13822">
    <property type="entry name" value="ACC_epsilon"/>
    <property type="match status" value="1"/>
</dbReference>
<gene>
    <name evidence="2" type="ORF">GCM10023353_10140</name>
</gene>
<evidence type="ECO:0008006" key="4">
    <source>
        <dbReference type="Google" id="ProtNLM"/>
    </source>
</evidence>
<accession>A0ABP9CCM6</accession>
<keyword evidence="3" id="KW-1185">Reference proteome</keyword>
<evidence type="ECO:0000313" key="3">
    <source>
        <dbReference type="Proteomes" id="UP001500839"/>
    </source>
</evidence>
<sequence length="117" mass="11583">MSIGTVAKAGAVVDTESMVDTKTVSTEAQSVIDEAAALTGGGAGDAAPVLLRVAKGNPSPEELAALVAVIAGASGSGGAGPEDAGPRDMWGDHDDALDGIPRMFSPRAYQSGRFGGR</sequence>
<dbReference type="EMBL" id="BAABKQ010000001">
    <property type="protein sequence ID" value="GAA4808421.1"/>
    <property type="molecule type" value="Genomic_DNA"/>
</dbReference>
<name>A0ABP9CCM6_9ACTN</name>
<evidence type="ECO:0000313" key="2">
    <source>
        <dbReference type="EMBL" id="GAA4808421.1"/>
    </source>
</evidence>
<organism evidence="2 3">
    <name type="scientific">Tomitella cavernea</name>
    <dbReference type="NCBI Taxonomy" id="1387982"/>
    <lineage>
        <taxon>Bacteria</taxon>
        <taxon>Bacillati</taxon>
        <taxon>Actinomycetota</taxon>
        <taxon>Actinomycetes</taxon>
        <taxon>Mycobacteriales</taxon>
        <taxon>Tomitella</taxon>
    </lineage>
</organism>
<feature type="region of interest" description="Disordered" evidence="1">
    <location>
        <begin position="75"/>
        <end position="117"/>
    </location>
</feature>
<comment type="caution">
    <text evidence="2">The sequence shown here is derived from an EMBL/GenBank/DDBJ whole genome shotgun (WGS) entry which is preliminary data.</text>
</comment>
<reference evidence="3" key="1">
    <citation type="journal article" date="2019" name="Int. J. Syst. Evol. Microbiol.">
        <title>The Global Catalogue of Microorganisms (GCM) 10K type strain sequencing project: providing services to taxonomists for standard genome sequencing and annotation.</title>
        <authorList>
            <consortium name="The Broad Institute Genomics Platform"/>
            <consortium name="The Broad Institute Genome Sequencing Center for Infectious Disease"/>
            <person name="Wu L."/>
            <person name="Ma J."/>
        </authorList>
    </citation>
    <scope>NUCLEOTIDE SEQUENCE [LARGE SCALE GENOMIC DNA]</scope>
    <source>
        <strain evidence="3">JCM 18542</strain>
    </source>
</reference>
<evidence type="ECO:0000256" key="1">
    <source>
        <dbReference type="SAM" id="MobiDB-lite"/>
    </source>
</evidence>
<dbReference type="RefSeq" id="WP_307810764.1">
    <property type="nucleotide sequence ID" value="NZ_BAABKQ010000001.1"/>
</dbReference>
<protein>
    <recommendedName>
        <fullName evidence="4">Acyl-CoA carboxylase subunit epsilon</fullName>
    </recommendedName>
</protein>
<feature type="compositionally biased region" description="Basic and acidic residues" evidence="1">
    <location>
        <begin position="84"/>
        <end position="96"/>
    </location>
</feature>
<dbReference type="InterPro" id="IPR032716">
    <property type="entry name" value="ACC_epsilon"/>
</dbReference>
<dbReference type="Proteomes" id="UP001500839">
    <property type="component" value="Unassembled WGS sequence"/>
</dbReference>
<proteinExistence type="predicted"/>